<dbReference type="Proteomes" id="UP001218218">
    <property type="component" value="Unassembled WGS sequence"/>
</dbReference>
<dbReference type="EMBL" id="JARIHO010000017">
    <property type="protein sequence ID" value="KAJ7348502.1"/>
    <property type="molecule type" value="Genomic_DNA"/>
</dbReference>
<dbReference type="Pfam" id="PF18758">
    <property type="entry name" value="KDZ"/>
    <property type="match status" value="1"/>
</dbReference>
<keyword evidence="1" id="KW-0472">Membrane</keyword>
<reference evidence="2" key="1">
    <citation type="submission" date="2023-03" db="EMBL/GenBank/DDBJ databases">
        <title>Massive genome expansion in bonnet fungi (Mycena s.s.) driven by repeated elements and novel gene families across ecological guilds.</title>
        <authorList>
            <consortium name="Lawrence Berkeley National Laboratory"/>
            <person name="Harder C.B."/>
            <person name="Miyauchi S."/>
            <person name="Viragh M."/>
            <person name="Kuo A."/>
            <person name="Thoen E."/>
            <person name="Andreopoulos B."/>
            <person name="Lu D."/>
            <person name="Skrede I."/>
            <person name="Drula E."/>
            <person name="Henrissat B."/>
            <person name="Morin E."/>
            <person name="Kohler A."/>
            <person name="Barry K."/>
            <person name="LaButti K."/>
            <person name="Morin E."/>
            <person name="Salamov A."/>
            <person name="Lipzen A."/>
            <person name="Mereny Z."/>
            <person name="Hegedus B."/>
            <person name="Baldrian P."/>
            <person name="Stursova M."/>
            <person name="Weitz H."/>
            <person name="Taylor A."/>
            <person name="Grigoriev I.V."/>
            <person name="Nagy L.G."/>
            <person name="Martin F."/>
            <person name="Kauserud H."/>
        </authorList>
    </citation>
    <scope>NUCLEOTIDE SEQUENCE</scope>
    <source>
        <strain evidence="2">CBHHK002</strain>
    </source>
</reference>
<evidence type="ECO:0000313" key="2">
    <source>
        <dbReference type="EMBL" id="KAJ7348502.1"/>
    </source>
</evidence>
<keyword evidence="1" id="KW-0812">Transmembrane</keyword>
<evidence type="ECO:0000256" key="1">
    <source>
        <dbReference type="SAM" id="Phobius"/>
    </source>
</evidence>
<evidence type="ECO:0000313" key="3">
    <source>
        <dbReference type="Proteomes" id="UP001218218"/>
    </source>
</evidence>
<gene>
    <name evidence="2" type="ORF">DFH08DRAFT_959905</name>
</gene>
<name>A0AAD7A408_9AGAR</name>
<sequence length="383" mass="44875">MPGLSYANMDFILRSALLNFLIFYLILSYNIACQYGKNFWSRMMEMPEWMTFLVETARVWFKAPNFHLPPHQPACHSVFSFHYMWGAGRTHGETVEQNWEFTNGAAASTKMMGLSTQASTLEDLFGFHDWCRTVHRDAFEAFNSALWETAPEMVSGWEKWVHYWESCQHKDGTESLFELKEKVMTMQEIWRKLAKEELLRSREGVEVEREDTPSTFLLMGMEIRESQCCLTIDVKAVANPTDAQAIDFLKRQTALVKRIRAFRKLQCTYMPNLRHFLTVAQRSLWDTEPECNTEAIQLFMPSEITDKSTRMRACAVGLPVVEEELRMGEVREALHALRQGLRMHMIMNRFRLRHCIGQWMLTRGQGMLCQVNLKIHKAKLRYR</sequence>
<keyword evidence="1" id="KW-1133">Transmembrane helix</keyword>
<feature type="transmembrane region" description="Helical" evidence="1">
    <location>
        <begin position="12"/>
        <end position="32"/>
    </location>
</feature>
<organism evidence="2 3">
    <name type="scientific">Mycena albidolilacea</name>
    <dbReference type="NCBI Taxonomy" id="1033008"/>
    <lineage>
        <taxon>Eukaryota</taxon>
        <taxon>Fungi</taxon>
        <taxon>Dikarya</taxon>
        <taxon>Basidiomycota</taxon>
        <taxon>Agaricomycotina</taxon>
        <taxon>Agaricomycetes</taxon>
        <taxon>Agaricomycetidae</taxon>
        <taxon>Agaricales</taxon>
        <taxon>Marasmiineae</taxon>
        <taxon>Mycenaceae</taxon>
        <taxon>Mycena</taxon>
    </lineage>
</organism>
<dbReference type="InterPro" id="IPR040521">
    <property type="entry name" value="KDZ"/>
</dbReference>
<keyword evidence="3" id="KW-1185">Reference proteome</keyword>
<comment type="caution">
    <text evidence="2">The sequence shown here is derived from an EMBL/GenBank/DDBJ whole genome shotgun (WGS) entry which is preliminary data.</text>
</comment>
<dbReference type="AlphaFoldDB" id="A0AAD7A408"/>
<protein>
    <submittedName>
        <fullName evidence="2">Uncharacterized protein</fullName>
    </submittedName>
</protein>
<accession>A0AAD7A408</accession>
<proteinExistence type="predicted"/>